<name>A0ABP0F791_CLALP</name>
<keyword evidence="3" id="KW-0677">Repeat</keyword>
<evidence type="ECO:0000256" key="3">
    <source>
        <dbReference type="ARBA" id="ARBA00022737"/>
    </source>
</evidence>
<dbReference type="InterPro" id="IPR026906">
    <property type="entry name" value="LRR_5"/>
</dbReference>
<dbReference type="InterPro" id="IPR001611">
    <property type="entry name" value="Leu-rich_rpt"/>
</dbReference>
<evidence type="ECO:0000256" key="4">
    <source>
        <dbReference type="ARBA" id="ARBA00023180"/>
    </source>
</evidence>
<dbReference type="PROSITE" id="PS51450">
    <property type="entry name" value="LRR"/>
    <property type="match status" value="3"/>
</dbReference>
<dbReference type="PANTHER" id="PTHR45712:SF31">
    <property type="entry name" value="PODOCAN"/>
    <property type="match status" value="1"/>
</dbReference>
<dbReference type="Proteomes" id="UP001642483">
    <property type="component" value="Unassembled WGS sequence"/>
</dbReference>
<dbReference type="InterPro" id="IPR000372">
    <property type="entry name" value="LRRNT"/>
</dbReference>
<gene>
    <name evidence="7" type="ORF">CVLEPA_LOCUS5146</name>
</gene>
<evidence type="ECO:0000259" key="6">
    <source>
        <dbReference type="SMART" id="SM00013"/>
    </source>
</evidence>
<accession>A0ABP0F791</accession>
<dbReference type="InterPro" id="IPR032675">
    <property type="entry name" value="LRR_dom_sf"/>
</dbReference>
<dbReference type="SMART" id="SM00013">
    <property type="entry name" value="LRRNT"/>
    <property type="match status" value="1"/>
</dbReference>
<comment type="caution">
    <text evidence="7">The sequence shown here is derived from an EMBL/GenBank/DDBJ whole genome shotgun (WGS) entry which is preliminary data.</text>
</comment>
<evidence type="ECO:0000313" key="7">
    <source>
        <dbReference type="EMBL" id="CAK8675584.1"/>
    </source>
</evidence>
<dbReference type="SUPFAM" id="SSF52047">
    <property type="entry name" value="RNI-like"/>
    <property type="match status" value="1"/>
</dbReference>
<dbReference type="SUPFAM" id="SSF52058">
    <property type="entry name" value="L domain-like"/>
    <property type="match status" value="1"/>
</dbReference>
<reference evidence="7 8" key="1">
    <citation type="submission" date="2024-02" db="EMBL/GenBank/DDBJ databases">
        <authorList>
            <person name="Daric V."/>
            <person name="Darras S."/>
        </authorList>
    </citation>
    <scope>NUCLEOTIDE SEQUENCE [LARGE SCALE GENOMIC DNA]</scope>
</reference>
<keyword evidence="8" id="KW-1185">Reference proteome</keyword>
<evidence type="ECO:0000256" key="2">
    <source>
        <dbReference type="ARBA" id="ARBA00022729"/>
    </source>
</evidence>
<keyword evidence="1" id="KW-0433">Leucine-rich repeat</keyword>
<dbReference type="Pfam" id="PF13306">
    <property type="entry name" value="LRR_5"/>
    <property type="match status" value="1"/>
</dbReference>
<dbReference type="Gene3D" id="3.80.10.10">
    <property type="entry name" value="Ribonuclease Inhibitor"/>
    <property type="match status" value="3"/>
</dbReference>
<organism evidence="7 8">
    <name type="scientific">Clavelina lepadiformis</name>
    <name type="common">Light-bulb sea squirt</name>
    <name type="synonym">Ascidia lepadiformis</name>
    <dbReference type="NCBI Taxonomy" id="159417"/>
    <lineage>
        <taxon>Eukaryota</taxon>
        <taxon>Metazoa</taxon>
        <taxon>Chordata</taxon>
        <taxon>Tunicata</taxon>
        <taxon>Ascidiacea</taxon>
        <taxon>Aplousobranchia</taxon>
        <taxon>Clavelinidae</taxon>
        <taxon>Clavelina</taxon>
    </lineage>
</organism>
<dbReference type="InterPro" id="IPR050333">
    <property type="entry name" value="SLRP"/>
</dbReference>
<protein>
    <recommendedName>
        <fullName evidence="6">LRRNT domain-containing protein</fullName>
    </recommendedName>
</protein>
<sequence>MPVSFFMVLFLSIWILSEGENLEDLSYAVESENGENDMSEWQGVNPFYDCPESCYCRSLEHVDCSEADLDEVPLNISRSTIYLMLNKNRLHGLSSDTFYNCPLIRTLNLQDNMLSDDGISPATFAPLHDLRHLILSDNRFLFVPEGLPNTLITLHLSGNAIKQIDPITLAWKGQLRHLYLHDNRLTRQGMKPKIFDGLTHLEEVTLANNKFSSFPPIPASAEVVYLQNNSIVAIPEGSFRRRRNIRVLFLQKNNISDEGLRKKSFVGLQRIEYLDLSDNNLTTVPDNLPKKLKRLHLERNKISNLSAAAMKRLSKVEYLILHHNSIASSHIENNAFGYLKHLHTLHIFDNKLQEIPSNLPFSLQSLILLQNQIRSIAASSFSKTKNLKQLDLRYNELTNRRIARGALRQLSSLTMIDFTGNKLRAVPVLPRNVTILLLAANFIKRIPPNSLARMPRLRHLALGNNDLNNDGIPLYAFRNSGDMQVLDLSGNYLTSVPKYLPVNLEHLYLQENMIESIPRNTFFSCLKLKAIHLQDNQLLPETVSKAAFTPLRFLQRIDVTWRRRRPDEVFYDMDSSSRRRRSLSSTRRILCGNGWYNDECARVTSEPCLSGKIMVHPR</sequence>
<dbReference type="SMART" id="SM00369">
    <property type="entry name" value="LRR_TYP"/>
    <property type="match status" value="12"/>
</dbReference>
<feature type="signal peptide" evidence="5">
    <location>
        <begin position="1"/>
        <end position="19"/>
    </location>
</feature>
<dbReference type="InterPro" id="IPR003591">
    <property type="entry name" value="Leu-rich_rpt_typical-subtyp"/>
</dbReference>
<dbReference type="PANTHER" id="PTHR45712">
    <property type="entry name" value="AGAP008170-PA"/>
    <property type="match status" value="1"/>
</dbReference>
<keyword evidence="2 5" id="KW-0732">Signal</keyword>
<dbReference type="SMART" id="SM00364">
    <property type="entry name" value="LRR_BAC"/>
    <property type="match status" value="6"/>
</dbReference>
<feature type="chain" id="PRO_5045430563" description="LRRNT domain-containing protein" evidence="5">
    <location>
        <begin position="20"/>
        <end position="618"/>
    </location>
</feature>
<evidence type="ECO:0000313" key="8">
    <source>
        <dbReference type="Proteomes" id="UP001642483"/>
    </source>
</evidence>
<keyword evidence="4" id="KW-0325">Glycoprotein</keyword>
<evidence type="ECO:0000256" key="1">
    <source>
        <dbReference type="ARBA" id="ARBA00022614"/>
    </source>
</evidence>
<feature type="domain" description="LRRNT" evidence="6">
    <location>
        <begin position="49"/>
        <end position="82"/>
    </location>
</feature>
<proteinExistence type="predicted"/>
<dbReference type="EMBL" id="CAWYQH010000024">
    <property type="protein sequence ID" value="CAK8675584.1"/>
    <property type="molecule type" value="Genomic_DNA"/>
</dbReference>
<dbReference type="Pfam" id="PF13855">
    <property type="entry name" value="LRR_8"/>
    <property type="match status" value="5"/>
</dbReference>
<evidence type="ECO:0000256" key="5">
    <source>
        <dbReference type="SAM" id="SignalP"/>
    </source>
</evidence>